<keyword evidence="3" id="KW-0337">GPI-anchor biosynthesis</keyword>
<sequence>MKKEIEITLEDLENEELVQIPKRKSILTGKYLKKPKKRYRIAMITDFFYPSVGGVETHIFQLSQCLIKRGHKVIVITHQYGDRNGIRFMTNGLKIYYIPKLRAPDKSSFPTLWNNTPILRDIFLREKIMIVHGHQEISVLAHEGVLNARELGIKAVFTEHSLFGFNEIHYILVNKGLMYSLLDGVHLICVSNTTKENAVLRTALSPYLVSVIPNATDFSRFTPDPTQSDPNWITIVSITRLMYRKGVDLMVDLIPIVCKAVPNVRFIIGGDGPKRVFIEMMIEKYDLQDRVKLLGFVKHENVPNVLVQGNIFLNTSLTESFCIAILEAVSCGLYVVATKVGGVPEVLPNYMISFAKPNPEELAQKLIEATEKCKDVDPYFFHKEVREMYDWHDIAERTEKVYDDMMLQPERPLFEKLQYHSRGGTWGALFNKLIFMLRLIWLFILEVCFPRDQIHYAVDFPTDKFLKMKKKKLNN</sequence>
<name>A0AAV7Y3F5_9EUKA</name>
<dbReference type="GO" id="GO:0000506">
    <property type="term" value="C:glycosylphosphatidylinositol-N-acetylglucosaminyltransferase (GPI-GnT) complex"/>
    <property type="evidence" value="ECO:0007669"/>
    <property type="project" value="InterPro"/>
</dbReference>
<dbReference type="GO" id="GO:0006506">
    <property type="term" value="P:GPI anchor biosynthetic process"/>
    <property type="evidence" value="ECO:0007669"/>
    <property type="project" value="UniProtKB-KW"/>
</dbReference>
<comment type="caution">
    <text evidence="9">The sequence shown here is derived from an EMBL/GenBank/DDBJ whole genome shotgun (WGS) entry which is preliminary data.</text>
</comment>
<dbReference type="SUPFAM" id="SSF53756">
    <property type="entry name" value="UDP-Glycosyltransferase/glycogen phosphorylase"/>
    <property type="match status" value="1"/>
</dbReference>
<dbReference type="PANTHER" id="PTHR45871:SF1">
    <property type="entry name" value="PHOSPHATIDYLINOSITOL N-ACETYLGLUCOSAMINYLTRANSFERASE SUBUNIT A"/>
    <property type="match status" value="1"/>
</dbReference>
<evidence type="ECO:0000256" key="5">
    <source>
        <dbReference type="ARBA" id="ARBA00022679"/>
    </source>
</evidence>
<dbReference type="EC" id="2.4.1.198" evidence="2"/>
<keyword evidence="12" id="KW-1185">Reference proteome</keyword>
<keyword evidence="4" id="KW-0328">Glycosyltransferase</keyword>
<reference evidence="9" key="2">
    <citation type="submission" date="2022-08" db="EMBL/GenBank/DDBJ databases">
        <title>Novel sulphate-reducing endosymbionts in the free-living metamonad Anaeramoeba.</title>
        <authorList>
            <person name="Jerlstrom-Hultqvist J."/>
            <person name="Cepicka I."/>
            <person name="Gallot-Lavallee L."/>
            <person name="Salas-Leiva D."/>
            <person name="Curtis B.A."/>
            <person name="Zahonova K."/>
            <person name="Pipaliya S."/>
            <person name="Dacks J."/>
            <person name="Roger A.J."/>
        </authorList>
    </citation>
    <scope>NUCLEOTIDE SEQUENCE</scope>
    <source>
        <strain evidence="9">Busselton2</strain>
    </source>
</reference>
<reference evidence="10" key="1">
    <citation type="submission" date="2022-08" db="EMBL/GenBank/DDBJ databases">
        <title>Novel sulfate-reducing endosymbionts in the free-living metamonad Anaeramoeba.</title>
        <authorList>
            <person name="Jerlstrom-Hultqvist J."/>
            <person name="Cepicka I."/>
            <person name="Gallot-Lavallee L."/>
            <person name="Salas-Leiva D."/>
            <person name="Curtis B.A."/>
            <person name="Zahonova K."/>
            <person name="Pipaliya S."/>
            <person name="Dacks J."/>
            <person name="Roger A.J."/>
        </authorList>
    </citation>
    <scope>NUCLEOTIDE SEQUENCE</scope>
    <source>
        <strain evidence="10">Schooner1</strain>
    </source>
</reference>
<dbReference type="PANTHER" id="PTHR45871">
    <property type="entry name" value="N-ACETYLGLUCOSAMINYL-PHOSPHATIDYLINOSITOL BIOSYNTHETIC PROTEIN"/>
    <property type="match status" value="1"/>
</dbReference>
<keyword evidence="5" id="KW-0808">Transferase</keyword>
<dbReference type="InterPro" id="IPR039507">
    <property type="entry name" value="PIG-A/GPI3"/>
</dbReference>
<dbReference type="Proteomes" id="UP001150062">
    <property type="component" value="Unassembled WGS sequence"/>
</dbReference>
<dbReference type="InterPro" id="IPR001296">
    <property type="entry name" value="Glyco_trans_1"/>
</dbReference>
<dbReference type="FunFam" id="3.40.50.2000:FF:000026">
    <property type="entry name" value="Phosphatidylinositol N-acetylglucosaminyltransferase subunit A"/>
    <property type="match status" value="1"/>
</dbReference>
<evidence type="ECO:0000259" key="8">
    <source>
        <dbReference type="Pfam" id="PF08288"/>
    </source>
</evidence>
<organism evidence="9 11">
    <name type="scientific">Anaeramoeba flamelloides</name>
    <dbReference type="NCBI Taxonomy" id="1746091"/>
    <lineage>
        <taxon>Eukaryota</taxon>
        <taxon>Metamonada</taxon>
        <taxon>Anaeramoebidae</taxon>
        <taxon>Anaeramoeba</taxon>
    </lineage>
</organism>
<dbReference type="AlphaFoldDB" id="A0AAV7Y3F5"/>
<dbReference type="EMBL" id="JANTQA010000072">
    <property type="protein sequence ID" value="KAJ3424407.1"/>
    <property type="molecule type" value="Genomic_DNA"/>
</dbReference>
<evidence type="ECO:0000256" key="2">
    <source>
        <dbReference type="ARBA" id="ARBA00012420"/>
    </source>
</evidence>
<evidence type="ECO:0000256" key="3">
    <source>
        <dbReference type="ARBA" id="ARBA00022502"/>
    </source>
</evidence>
<dbReference type="EMBL" id="JAOAOG010000331">
    <property type="protein sequence ID" value="KAJ6227932.1"/>
    <property type="molecule type" value="Genomic_DNA"/>
</dbReference>
<evidence type="ECO:0000259" key="7">
    <source>
        <dbReference type="Pfam" id="PF00534"/>
    </source>
</evidence>
<dbReference type="Proteomes" id="UP001146793">
    <property type="component" value="Unassembled WGS sequence"/>
</dbReference>
<evidence type="ECO:0000256" key="4">
    <source>
        <dbReference type="ARBA" id="ARBA00022676"/>
    </source>
</evidence>
<dbReference type="Pfam" id="PF08288">
    <property type="entry name" value="PIGA"/>
    <property type="match status" value="1"/>
</dbReference>
<gene>
    <name evidence="9" type="ORF">M0812_29127</name>
    <name evidence="10" type="ORF">M0813_09346</name>
</gene>
<evidence type="ECO:0000256" key="6">
    <source>
        <dbReference type="ARBA" id="ARBA00032160"/>
    </source>
</evidence>
<protein>
    <recommendedName>
        <fullName evidence="2">phosphatidylinositol N-acetylglucosaminyltransferase</fullName>
        <ecNumber evidence="2">2.4.1.198</ecNumber>
    </recommendedName>
    <alternativeName>
        <fullName evidence="6">GlcNAc-PI synthesis protein</fullName>
    </alternativeName>
</protein>
<dbReference type="CDD" id="cd03796">
    <property type="entry name" value="GT4_PIG-A-like"/>
    <property type="match status" value="1"/>
</dbReference>
<proteinExistence type="predicted"/>
<feature type="domain" description="Glycosyl transferase family 1" evidence="7">
    <location>
        <begin position="229"/>
        <end position="371"/>
    </location>
</feature>
<comment type="pathway">
    <text evidence="1">Glycolipid biosynthesis; glycosylphosphatidylinositol-anchor biosynthesis.</text>
</comment>
<dbReference type="Gene3D" id="3.40.50.2000">
    <property type="entry name" value="Glycogen Phosphorylase B"/>
    <property type="match status" value="2"/>
</dbReference>
<evidence type="ECO:0000313" key="11">
    <source>
        <dbReference type="Proteomes" id="UP001146793"/>
    </source>
</evidence>
<evidence type="ECO:0000313" key="9">
    <source>
        <dbReference type="EMBL" id="KAJ3424407.1"/>
    </source>
</evidence>
<evidence type="ECO:0000313" key="12">
    <source>
        <dbReference type="Proteomes" id="UP001150062"/>
    </source>
</evidence>
<feature type="domain" description="PIGA GPI anchor biosynthesis" evidence="8">
    <location>
        <begin position="78"/>
        <end position="167"/>
    </location>
</feature>
<evidence type="ECO:0000313" key="10">
    <source>
        <dbReference type="EMBL" id="KAJ6227932.1"/>
    </source>
</evidence>
<dbReference type="Pfam" id="PF00534">
    <property type="entry name" value="Glycos_transf_1"/>
    <property type="match status" value="1"/>
</dbReference>
<dbReference type="GO" id="GO:0017176">
    <property type="term" value="F:phosphatidylinositol N-acetylglucosaminyltransferase activity"/>
    <property type="evidence" value="ECO:0007669"/>
    <property type="project" value="UniProtKB-EC"/>
</dbReference>
<accession>A0AAV7Y3F5</accession>
<evidence type="ECO:0000256" key="1">
    <source>
        <dbReference type="ARBA" id="ARBA00004687"/>
    </source>
</evidence>
<dbReference type="InterPro" id="IPR013234">
    <property type="entry name" value="PIGA_GPI_anchor_biosynthesis"/>
</dbReference>